<proteinExistence type="predicted"/>
<comment type="caution">
    <text evidence="2">The sequence shown here is derived from an EMBL/GenBank/DDBJ whole genome shotgun (WGS) entry which is preliminary data.</text>
</comment>
<name>A0A699Z7D3_HAELA</name>
<feature type="non-terminal residue" evidence="2">
    <location>
        <position position="1"/>
    </location>
</feature>
<gene>
    <name evidence="2" type="ORF">HaLaN_11241</name>
</gene>
<evidence type="ECO:0000256" key="1">
    <source>
        <dbReference type="SAM" id="MobiDB-lite"/>
    </source>
</evidence>
<keyword evidence="3" id="KW-1185">Reference proteome</keyword>
<protein>
    <submittedName>
        <fullName evidence="2">Uncharacterized protein</fullName>
    </submittedName>
</protein>
<dbReference type="Proteomes" id="UP000485058">
    <property type="component" value="Unassembled WGS sequence"/>
</dbReference>
<reference evidence="2 3" key="1">
    <citation type="submission" date="2020-02" db="EMBL/GenBank/DDBJ databases">
        <title>Draft genome sequence of Haematococcus lacustris strain NIES-144.</title>
        <authorList>
            <person name="Morimoto D."/>
            <person name="Nakagawa S."/>
            <person name="Yoshida T."/>
            <person name="Sawayama S."/>
        </authorList>
    </citation>
    <scope>NUCLEOTIDE SEQUENCE [LARGE SCALE GENOMIC DNA]</scope>
    <source>
        <strain evidence="2 3">NIES-144</strain>
    </source>
</reference>
<feature type="compositionally biased region" description="Acidic residues" evidence="1">
    <location>
        <begin position="35"/>
        <end position="45"/>
    </location>
</feature>
<sequence>MYKLLALVDQAEQVHEGGGGGGEAMLHGTSHDTAEQDCDAQENNQ</sequence>
<feature type="non-terminal residue" evidence="2">
    <location>
        <position position="45"/>
    </location>
</feature>
<dbReference type="AlphaFoldDB" id="A0A699Z7D3"/>
<feature type="region of interest" description="Disordered" evidence="1">
    <location>
        <begin position="14"/>
        <end position="45"/>
    </location>
</feature>
<evidence type="ECO:0000313" key="3">
    <source>
        <dbReference type="Proteomes" id="UP000485058"/>
    </source>
</evidence>
<evidence type="ECO:0000313" key="2">
    <source>
        <dbReference type="EMBL" id="GFH15079.1"/>
    </source>
</evidence>
<accession>A0A699Z7D3</accession>
<organism evidence="2 3">
    <name type="scientific">Haematococcus lacustris</name>
    <name type="common">Green alga</name>
    <name type="synonym">Haematococcus pluvialis</name>
    <dbReference type="NCBI Taxonomy" id="44745"/>
    <lineage>
        <taxon>Eukaryota</taxon>
        <taxon>Viridiplantae</taxon>
        <taxon>Chlorophyta</taxon>
        <taxon>core chlorophytes</taxon>
        <taxon>Chlorophyceae</taxon>
        <taxon>CS clade</taxon>
        <taxon>Chlamydomonadales</taxon>
        <taxon>Haematococcaceae</taxon>
        <taxon>Haematococcus</taxon>
    </lineage>
</organism>
<dbReference type="EMBL" id="BLLF01000804">
    <property type="protein sequence ID" value="GFH15079.1"/>
    <property type="molecule type" value="Genomic_DNA"/>
</dbReference>